<keyword evidence="2" id="KW-0472">Membrane</keyword>
<dbReference type="AlphaFoldDB" id="A0A3R7HCP3"/>
<feature type="region of interest" description="Disordered" evidence="1">
    <location>
        <begin position="1"/>
        <end position="67"/>
    </location>
</feature>
<accession>A0A3R7HCP3</accession>
<evidence type="ECO:0000256" key="1">
    <source>
        <dbReference type="SAM" id="MobiDB-lite"/>
    </source>
</evidence>
<name>A0A3R7HCP3_9ACTN</name>
<keyword evidence="2" id="KW-1133">Transmembrane helix</keyword>
<keyword evidence="4" id="KW-1185">Reference proteome</keyword>
<organism evidence="3 4">
    <name type="scientific">Streptomyces xinghaiensis</name>
    <dbReference type="NCBI Taxonomy" id="1038928"/>
    <lineage>
        <taxon>Bacteria</taxon>
        <taxon>Bacillati</taxon>
        <taxon>Actinomycetota</taxon>
        <taxon>Actinomycetes</taxon>
        <taxon>Kitasatosporales</taxon>
        <taxon>Streptomycetaceae</taxon>
        <taxon>Streptomyces</taxon>
    </lineage>
</organism>
<dbReference type="EMBL" id="JNAD02000010">
    <property type="protein sequence ID" value="RKM93673.1"/>
    <property type="molecule type" value="Genomic_DNA"/>
</dbReference>
<sequence length="202" mass="20664">MSDTGPNNPYGPPQGGQYPSSPQQPGPGYGQAPYPQQPGQGYGQAPYPQQPGQPYGGYPGGNQMPEQMSGTLKTARVLLFVFGGLGLIGGLFMTAGGALLNNSEVREAVEEQGGLQDGISAGLLLGLGAFALILSIAEIVVAAKFGRGGSGVRIAAIVVGALMIVSGIYFFPPGLLWIIAGGLVVAFTAMKDGAAWFARPRP</sequence>
<dbReference type="Proteomes" id="UP000028058">
    <property type="component" value="Unassembled WGS sequence"/>
</dbReference>
<evidence type="ECO:0000256" key="2">
    <source>
        <dbReference type="SAM" id="Phobius"/>
    </source>
</evidence>
<feature type="compositionally biased region" description="Low complexity" evidence="1">
    <location>
        <begin position="30"/>
        <end position="53"/>
    </location>
</feature>
<evidence type="ECO:0008006" key="5">
    <source>
        <dbReference type="Google" id="ProtNLM"/>
    </source>
</evidence>
<feature type="transmembrane region" description="Helical" evidence="2">
    <location>
        <begin position="154"/>
        <end position="171"/>
    </location>
</feature>
<comment type="caution">
    <text evidence="3">The sequence shown here is derived from an EMBL/GenBank/DDBJ whole genome shotgun (WGS) entry which is preliminary data.</text>
</comment>
<evidence type="ECO:0000313" key="4">
    <source>
        <dbReference type="Proteomes" id="UP000028058"/>
    </source>
</evidence>
<keyword evidence="2" id="KW-0812">Transmembrane</keyword>
<feature type="transmembrane region" description="Helical" evidence="2">
    <location>
        <begin position="77"/>
        <end position="99"/>
    </location>
</feature>
<evidence type="ECO:0000313" key="3">
    <source>
        <dbReference type="EMBL" id="RKM93673.1"/>
    </source>
</evidence>
<gene>
    <name evidence="3" type="ORF">SFRA_021125</name>
</gene>
<feature type="transmembrane region" description="Helical" evidence="2">
    <location>
        <begin position="119"/>
        <end position="142"/>
    </location>
</feature>
<dbReference type="OrthoDB" id="4277223at2"/>
<dbReference type="SUPFAM" id="SSF81995">
    <property type="entry name" value="beta-sandwich domain of Sec23/24"/>
    <property type="match status" value="1"/>
</dbReference>
<reference evidence="3 4" key="1">
    <citation type="journal article" date="2014" name="Genome Announc.">
        <title>Draft Genome Sequence of Streptomyces fradiae ATCC 19609, a Strain Highly Sensitive to Antibiotics.</title>
        <authorList>
            <person name="Bekker O.B."/>
            <person name="Klimina K.M."/>
            <person name="Vatlin A.A."/>
            <person name="Zakharevich N.V."/>
            <person name="Kasianov A.S."/>
            <person name="Danilenko V.N."/>
        </authorList>
    </citation>
    <scope>NUCLEOTIDE SEQUENCE [LARGE SCALE GENOMIC DNA]</scope>
    <source>
        <strain evidence="3 4">ATCC 19609</strain>
    </source>
</reference>
<proteinExistence type="predicted"/>
<dbReference type="RefSeq" id="WP_043462571.1">
    <property type="nucleotide sequence ID" value="NZ_CP134822.1"/>
</dbReference>
<feature type="transmembrane region" description="Helical" evidence="2">
    <location>
        <begin position="177"/>
        <end position="198"/>
    </location>
</feature>
<protein>
    <recommendedName>
        <fullName evidence="5">DUF4064 domain-containing protein</fullName>
    </recommendedName>
</protein>